<reference evidence="3" key="1">
    <citation type="submission" date="2016-04" db="EMBL/GenBank/DDBJ databases">
        <title>Cephalotus genome sequencing.</title>
        <authorList>
            <person name="Fukushima K."/>
            <person name="Hasebe M."/>
            <person name="Fang X."/>
        </authorList>
    </citation>
    <scope>NUCLEOTIDE SEQUENCE [LARGE SCALE GENOMIC DNA]</scope>
    <source>
        <strain evidence="3">cv. St1</strain>
    </source>
</reference>
<dbReference type="OrthoDB" id="1166700at2759"/>
<sequence length="230" mass="26952">RQVLKKQETSGRLVKWSVELKEYDIRYEPRSAVKAQVLTNFIIECSPIKVKSKEEKYNILEKNFWSLYVERSSSFNGSGAGLVLISPDGWMLQYAMRFQFKATNNEVEYEAIIKGLTLAKHLEVQKIRVFSDSQLVINQINGEYETRGEEMIKYLSKVRYLISKFQYCHLLRIPRADNNREYILSKLATVKEIPRMENVFKEDMQNPSITENDDVMDIDVEASWMDQIIS</sequence>
<dbReference type="AlphaFoldDB" id="A0A1Q3CQ90"/>
<dbReference type="Gene3D" id="3.30.420.10">
    <property type="entry name" value="Ribonuclease H-like superfamily/Ribonuclease H"/>
    <property type="match status" value="1"/>
</dbReference>
<dbReference type="PANTHER" id="PTHR48475:SF2">
    <property type="entry name" value="RIBONUCLEASE H"/>
    <property type="match status" value="1"/>
</dbReference>
<evidence type="ECO:0000259" key="1">
    <source>
        <dbReference type="Pfam" id="PF13456"/>
    </source>
</evidence>
<proteinExistence type="predicted"/>
<evidence type="ECO:0000313" key="2">
    <source>
        <dbReference type="EMBL" id="GAV82426.1"/>
    </source>
</evidence>
<feature type="domain" description="RNase H type-1" evidence="1">
    <location>
        <begin position="77"/>
        <end position="184"/>
    </location>
</feature>
<dbReference type="InterPro" id="IPR012337">
    <property type="entry name" value="RNaseH-like_sf"/>
</dbReference>
<dbReference type="EMBL" id="BDDD01002633">
    <property type="protein sequence ID" value="GAV82426.1"/>
    <property type="molecule type" value="Genomic_DNA"/>
</dbReference>
<dbReference type="SUPFAM" id="SSF53098">
    <property type="entry name" value="Ribonuclease H-like"/>
    <property type="match status" value="1"/>
</dbReference>
<dbReference type="GO" id="GO:0004523">
    <property type="term" value="F:RNA-DNA hybrid ribonuclease activity"/>
    <property type="evidence" value="ECO:0007669"/>
    <property type="project" value="InterPro"/>
</dbReference>
<feature type="non-terminal residue" evidence="2">
    <location>
        <position position="1"/>
    </location>
</feature>
<dbReference type="Pfam" id="PF13456">
    <property type="entry name" value="RVT_3"/>
    <property type="match status" value="1"/>
</dbReference>
<protein>
    <submittedName>
        <fullName evidence="2">RVT_3 domain-containing protein</fullName>
    </submittedName>
</protein>
<name>A0A1Q3CQ90_CEPFO</name>
<evidence type="ECO:0000313" key="3">
    <source>
        <dbReference type="Proteomes" id="UP000187406"/>
    </source>
</evidence>
<dbReference type="GO" id="GO:0003676">
    <property type="term" value="F:nucleic acid binding"/>
    <property type="evidence" value="ECO:0007669"/>
    <property type="project" value="InterPro"/>
</dbReference>
<comment type="caution">
    <text evidence="2">The sequence shown here is derived from an EMBL/GenBank/DDBJ whole genome shotgun (WGS) entry which is preliminary data.</text>
</comment>
<dbReference type="PANTHER" id="PTHR48475">
    <property type="entry name" value="RIBONUCLEASE H"/>
    <property type="match status" value="1"/>
</dbReference>
<gene>
    <name evidence="2" type="ORF">CFOL_v3_25878</name>
</gene>
<organism evidence="2 3">
    <name type="scientific">Cephalotus follicularis</name>
    <name type="common">Albany pitcher plant</name>
    <dbReference type="NCBI Taxonomy" id="3775"/>
    <lineage>
        <taxon>Eukaryota</taxon>
        <taxon>Viridiplantae</taxon>
        <taxon>Streptophyta</taxon>
        <taxon>Embryophyta</taxon>
        <taxon>Tracheophyta</taxon>
        <taxon>Spermatophyta</taxon>
        <taxon>Magnoliopsida</taxon>
        <taxon>eudicotyledons</taxon>
        <taxon>Gunneridae</taxon>
        <taxon>Pentapetalae</taxon>
        <taxon>rosids</taxon>
        <taxon>fabids</taxon>
        <taxon>Oxalidales</taxon>
        <taxon>Cephalotaceae</taxon>
        <taxon>Cephalotus</taxon>
    </lineage>
</organism>
<dbReference type="Proteomes" id="UP000187406">
    <property type="component" value="Unassembled WGS sequence"/>
</dbReference>
<accession>A0A1Q3CQ90</accession>
<keyword evidence="3" id="KW-1185">Reference proteome</keyword>
<dbReference type="InterPro" id="IPR036397">
    <property type="entry name" value="RNaseH_sf"/>
</dbReference>
<dbReference type="CDD" id="cd09279">
    <property type="entry name" value="RNase_HI_like"/>
    <property type="match status" value="1"/>
</dbReference>
<dbReference type="InterPro" id="IPR002156">
    <property type="entry name" value="RNaseH_domain"/>
</dbReference>
<dbReference type="InParanoid" id="A0A1Q3CQ90"/>